<name>A0A1E1L2B2_9HELO</name>
<dbReference type="AlphaFoldDB" id="A0A1E1L2B2"/>
<dbReference type="GO" id="GO:0004499">
    <property type="term" value="F:N,N-dimethylaniline monooxygenase activity"/>
    <property type="evidence" value="ECO:0007669"/>
    <property type="project" value="InterPro"/>
</dbReference>
<dbReference type="Gene3D" id="3.50.50.60">
    <property type="entry name" value="FAD/NAD(P)-binding domain"/>
    <property type="match status" value="1"/>
</dbReference>
<keyword evidence="7" id="KW-0472">Membrane</keyword>
<dbReference type="EMBL" id="FJUW01000033">
    <property type="protein sequence ID" value="CZT04656.1"/>
    <property type="molecule type" value="Genomic_DNA"/>
</dbReference>
<dbReference type="GO" id="GO:0050661">
    <property type="term" value="F:NADP binding"/>
    <property type="evidence" value="ECO:0007669"/>
    <property type="project" value="InterPro"/>
</dbReference>
<dbReference type="Proteomes" id="UP000178129">
    <property type="component" value="Unassembled WGS sequence"/>
</dbReference>
<dbReference type="InterPro" id="IPR036188">
    <property type="entry name" value="FAD/NAD-bd_sf"/>
</dbReference>
<evidence type="ECO:0000256" key="5">
    <source>
        <dbReference type="ARBA" id="ARBA00023002"/>
    </source>
</evidence>
<dbReference type="InterPro" id="IPR020946">
    <property type="entry name" value="Flavin_mOase-like"/>
</dbReference>
<evidence type="ECO:0000256" key="7">
    <source>
        <dbReference type="SAM" id="Phobius"/>
    </source>
</evidence>
<sequence length="627" mass="70971">MRVGVIGGGPSGLVTLKYLITAHKFHDIEPIEVRLFESRDSIAGTFKYRVYEDSELVSSKYLTTFSDFRCTPDDPDFLSTERYCSYLEAYATFFCLWPHIRLSSAVNNITRRRDGGHLIAYTAEGGCEEWHCDAVAICSGLHVEPYIPIIKGIENIPKVLHSSQFKSRKEFGAGKSVMVLGVGETAMDVSHLAVTSPTTSVTLCHRDGFFYAPKVVPVPIIFGFINKSPAGQRNPPVDTYVMSLFDTAYVHPILQKSMLIWEYYDLFVKRMTQLISVFFCKSGKAMPYISKPYRKPGFFGRIRAALINVPIPETGDRTIDLAPWPEFISPDGIVTFLKNGRPEANTMRNLVCKPDIVVFATGYLPTFPYLEESYGTPYQADRRGIWKSGDDSVGFIGFVRPALGAIPPRELQFSFLPIQTHDLETYMKRTVDPVSRCKCSKTDSFFEVSELQAQLWVLSILGRLGTALPRDIDYKLHVKPGRREYEQFGVDHESYAYQLALDMGSAPAFREVLHHGYKTTFTWAFGSNFNTKFRLVGPWKWDGAKEIMRTELYDIVNNSGGWVCITAYSIIPFIVFGLMSAMLWIKHPEEMFVAGKDERKLNFAPYRTPTDPYEDFGPQQPIADDQA</sequence>
<evidence type="ECO:0000313" key="8">
    <source>
        <dbReference type="EMBL" id="CZT04656.1"/>
    </source>
</evidence>
<comment type="similarity">
    <text evidence="1">Belongs to the FMO family.</text>
</comment>
<protein>
    <submittedName>
        <fullName evidence="8">Related to flavin-containing monooxygenase</fullName>
    </submittedName>
</protein>
<accession>A0A1E1L2B2</accession>
<dbReference type="SUPFAM" id="SSF51905">
    <property type="entry name" value="FAD/NAD(P)-binding domain"/>
    <property type="match status" value="1"/>
</dbReference>
<evidence type="ECO:0000256" key="6">
    <source>
        <dbReference type="SAM" id="MobiDB-lite"/>
    </source>
</evidence>
<organism evidence="8 9">
    <name type="scientific">Rhynchosporium graminicola</name>
    <dbReference type="NCBI Taxonomy" id="2792576"/>
    <lineage>
        <taxon>Eukaryota</taxon>
        <taxon>Fungi</taxon>
        <taxon>Dikarya</taxon>
        <taxon>Ascomycota</taxon>
        <taxon>Pezizomycotina</taxon>
        <taxon>Leotiomycetes</taxon>
        <taxon>Helotiales</taxon>
        <taxon>Ploettnerulaceae</taxon>
        <taxon>Rhynchosporium</taxon>
    </lineage>
</organism>
<keyword evidence="9" id="KW-1185">Reference proteome</keyword>
<dbReference type="PANTHER" id="PTHR23023">
    <property type="entry name" value="DIMETHYLANILINE MONOOXYGENASE"/>
    <property type="match status" value="1"/>
</dbReference>
<feature type="transmembrane region" description="Helical" evidence="7">
    <location>
        <begin position="560"/>
        <end position="585"/>
    </location>
</feature>
<comment type="caution">
    <text evidence="8">The sequence shown here is derived from an EMBL/GenBank/DDBJ whole genome shotgun (WGS) entry which is preliminary data.</text>
</comment>
<proteinExistence type="inferred from homology"/>
<keyword evidence="7" id="KW-0812">Transmembrane</keyword>
<dbReference type="InterPro" id="IPR000960">
    <property type="entry name" value="Flavin_mOase"/>
</dbReference>
<keyword evidence="3" id="KW-0274">FAD</keyword>
<evidence type="ECO:0000256" key="4">
    <source>
        <dbReference type="ARBA" id="ARBA00022857"/>
    </source>
</evidence>
<evidence type="ECO:0000256" key="1">
    <source>
        <dbReference type="ARBA" id="ARBA00009183"/>
    </source>
</evidence>
<dbReference type="PIRSF" id="PIRSF000332">
    <property type="entry name" value="FMO"/>
    <property type="match status" value="1"/>
</dbReference>
<evidence type="ECO:0000256" key="2">
    <source>
        <dbReference type="ARBA" id="ARBA00022630"/>
    </source>
</evidence>
<gene>
    <name evidence="8" type="ORF">RCO7_05534</name>
</gene>
<keyword evidence="2" id="KW-0285">Flavoprotein</keyword>
<dbReference type="InParanoid" id="A0A1E1L2B2"/>
<reference evidence="9" key="1">
    <citation type="submission" date="2016-03" db="EMBL/GenBank/DDBJ databases">
        <authorList>
            <person name="Ploux O."/>
        </authorList>
    </citation>
    <scope>NUCLEOTIDE SEQUENCE [LARGE SCALE GENOMIC DNA]</scope>
    <source>
        <strain evidence="9">UK7</strain>
    </source>
</reference>
<evidence type="ECO:0000313" key="9">
    <source>
        <dbReference type="Proteomes" id="UP000178129"/>
    </source>
</evidence>
<keyword evidence="7" id="KW-1133">Transmembrane helix</keyword>
<dbReference type="InterPro" id="IPR050346">
    <property type="entry name" value="FMO-like"/>
</dbReference>
<keyword evidence="4" id="KW-0521">NADP</keyword>
<feature type="region of interest" description="Disordered" evidence="6">
    <location>
        <begin position="605"/>
        <end position="627"/>
    </location>
</feature>
<dbReference type="Pfam" id="PF00743">
    <property type="entry name" value="FMO-like"/>
    <property type="match status" value="1"/>
</dbReference>
<keyword evidence="5" id="KW-0560">Oxidoreductase</keyword>
<keyword evidence="8" id="KW-0503">Monooxygenase</keyword>
<evidence type="ECO:0000256" key="3">
    <source>
        <dbReference type="ARBA" id="ARBA00022827"/>
    </source>
</evidence>
<dbReference type="PRINTS" id="PR00370">
    <property type="entry name" value="FMOXYGENASE"/>
</dbReference>
<dbReference type="GO" id="GO:0050660">
    <property type="term" value="F:flavin adenine dinucleotide binding"/>
    <property type="evidence" value="ECO:0007669"/>
    <property type="project" value="InterPro"/>
</dbReference>